<dbReference type="SUPFAM" id="SSF51261">
    <property type="entry name" value="Duplicated hybrid motif"/>
    <property type="match status" value="1"/>
</dbReference>
<evidence type="ECO:0000313" key="2">
    <source>
        <dbReference type="EMBL" id="BDC98691.1"/>
    </source>
</evidence>
<dbReference type="InterPro" id="IPR016047">
    <property type="entry name" value="M23ase_b-sheet_dom"/>
</dbReference>
<proteinExistence type="predicted"/>
<dbReference type="Proteomes" id="UP001354989">
    <property type="component" value="Chromosome"/>
</dbReference>
<dbReference type="PANTHER" id="PTHR21666">
    <property type="entry name" value="PEPTIDASE-RELATED"/>
    <property type="match status" value="1"/>
</dbReference>
<reference evidence="2 3" key="1">
    <citation type="submission" date="2021-12" db="EMBL/GenBank/DDBJ databases">
        <title>Genome sequencing of bacteria with rrn-lacking chromosome and rrn-plasmid.</title>
        <authorList>
            <person name="Anda M."/>
            <person name="Iwasaki W."/>
        </authorList>
    </citation>
    <scope>NUCLEOTIDE SEQUENCE [LARGE SCALE GENOMIC DNA]</scope>
    <source>
        <strain evidence="2 3">NBRC 101262</strain>
    </source>
</reference>
<dbReference type="Gene3D" id="3.10.350.10">
    <property type="entry name" value="LysM domain"/>
    <property type="match status" value="1"/>
</dbReference>
<dbReference type="PANTHER" id="PTHR21666:SF270">
    <property type="entry name" value="MUREIN HYDROLASE ACTIVATOR ENVC"/>
    <property type="match status" value="1"/>
</dbReference>
<dbReference type="InterPro" id="IPR050570">
    <property type="entry name" value="Cell_wall_metabolism_enzyme"/>
</dbReference>
<gene>
    <name evidence="2" type="ORF">PEPS_09720</name>
</gene>
<dbReference type="CDD" id="cd00118">
    <property type="entry name" value="LysM"/>
    <property type="match status" value="1"/>
</dbReference>
<dbReference type="Gene3D" id="2.70.70.10">
    <property type="entry name" value="Glucose Permease (Domain IIA)"/>
    <property type="match status" value="1"/>
</dbReference>
<dbReference type="Pfam" id="PF01476">
    <property type="entry name" value="LysM"/>
    <property type="match status" value="1"/>
</dbReference>
<dbReference type="PROSITE" id="PS51782">
    <property type="entry name" value="LYSM"/>
    <property type="match status" value="1"/>
</dbReference>
<accession>A0ABM7VD59</accession>
<dbReference type="SUPFAM" id="SSF54106">
    <property type="entry name" value="LysM domain"/>
    <property type="match status" value="1"/>
</dbReference>
<dbReference type="CDD" id="cd12797">
    <property type="entry name" value="M23_peptidase"/>
    <property type="match status" value="1"/>
</dbReference>
<keyword evidence="3" id="KW-1185">Reference proteome</keyword>
<evidence type="ECO:0000259" key="1">
    <source>
        <dbReference type="PROSITE" id="PS51782"/>
    </source>
</evidence>
<feature type="domain" description="LysM" evidence="1">
    <location>
        <begin position="291"/>
        <end position="335"/>
    </location>
</feature>
<evidence type="ECO:0000313" key="3">
    <source>
        <dbReference type="Proteomes" id="UP001354989"/>
    </source>
</evidence>
<dbReference type="SMART" id="SM00257">
    <property type="entry name" value="LysM"/>
    <property type="match status" value="1"/>
</dbReference>
<protein>
    <recommendedName>
        <fullName evidence="1">LysM domain-containing protein</fullName>
    </recommendedName>
</protein>
<sequence length="336" mass="39131">MIFAIAVAMPAMAQKSQKHSFWDFFKFKKKHKVETVYIPDSVLNATWKDEAYQKEMEDLDDFSYVFDSLELAELQKPLPSRFDYDEECRTHIGSVEIPCFFLESQDFFSSWSTVNLNPYQYDGTKFRDTLELPLYDERHPYVSPIAKKTHITSNFGMRRYRWHYGTDLKVQTGDTIVSAFDGVVRMAKYDRRGYGYYVLVRHSNGLETLYGHLSKRLVVPGQEVKAGEVIGLGGSTGRSSGSHLHFEIRYRGMPIDPMTVVDIDQQLQLKYRIMEVTPQTFAYLKEVRKVVHHRIRRGDTLSHIARRYHTSVTKICRLNGMKRSSVLRVGKTIRVR</sequence>
<dbReference type="RefSeq" id="WP_332920353.1">
    <property type="nucleotide sequence ID" value="NZ_AP025292.1"/>
</dbReference>
<dbReference type="EMBL" id="AP025292">
    <property type="protein sequence ID" value="BDC98691.1"/>
    <property type="molecule type" value="Genomic_DNA"/>
</dbReference>
<dbReference type="InterPro" id="IPR036779">
    <property type="entry name" value="LysM_dom_sf"/>
</dbReference>
<dbReference type="Pfam" id="PF01551">
    <property type="entry name" value="Peptidase_M23"/>
    <property type="match status" value="1"/>
</dbReference>
<dbReference type="InterPro" id="IPR011055">
    <property type="entry name" value="Dup_hybrid_motif"/>
</dbReference>
<dbReference type="InterPro" id="IPR018392">
    <property type="entry name" value="LysM"/>
</dbReference>
<name>A0ABM7VD59_9BACT</name>
<organism evidence="2 3">
    <name type="scientific">Persicobacter psychrovividus</name>
    <dbReference type="NCBI Taxonomy" id="387638"/>
    <lineage>
        <taxon>Bacteria</taxon>
        <taxon>Pseudomonadati</taxon>
        <taxon>Bacteroidota</taxon>
        <taxon>Cytophagia</taxon>
        <taxon>Cytophagales</taxon>
        <taxon>Persicobacteraceae</taxon>
        <taxon>Persicobacter</taxon>
    </lineage>
</organism>